<feature type="domain" description="HTH LytTR-type" evidence="2">
    <location>
        <begin position="186"/>
        <end position="289"/>
    </location>
</feature>
<feature type="transmembrane region" description="Helical" evidence="1">
    <location>
        <begin position="85"/>
        <end position="104"/>
    </location>
</feature>
<dbReference type="InterPro" id="IPR007492">
    <property type="entry name" value="LytTR_DNA-bd_dom"/>
</dbReference>
<feature type="transmembrane region" description="Helical" evidence="1">
    <location>
        <begin position="56"/>
        <end position="76"/>
    </location>
</feature>
<dbReference type="Proteomes" id="UP000433104">
    <property type="component" value="Unassembled WGS sequence"/>
</dbReference>
<evidence type="ECO:0000259" key="2">
    <source>
        <dbReference type="PROSITE" id="PS50930"/>
    </source>
</evidence>
<keyword evidence="1" id="KW-0812">Transmembrane</keyword>
<sequence length="290" mass="32177">MNLSHDANMFRSRHEVSLFQRVDVKAMILFWIVAFVINSIRAYAMDELPFHLAGGHRIAAFSFAGLMSFLLAEILARASGSRTRIIYALLALAIMPFAHSFFLKLSCSVAPIEGVAPMSWSECVVQALIMTGYFAAWIAAHFALANHKELSDVRLALRRSDFHARTLDTGDTCKVEAEEDRERLTFWAANGTKHVKIEASDIQWVQANGDYVVLHTDDIGGMIRSTLAKLEGDLGSAFIRVHRSALVRRAAIASVVRRPSGSISLTLKNGSDVAVGRSYSRGLRELRERL</sequence>
<dbReference type="Pfam" id="PF04397">
    <property type="entry name" value="LytTR"/>
    <property type="match status" value="1"/>
</dbReference>
<dbReference type="RefSeq" id="WP_160683632.1">
    <property type="nucleotide sequence ID" value="NZ_WTYW01000003.1"/>
</dbReference>
<comment type="caution">
    <text evidence="3">The sequence shown here is derived from an EMBL/GenBank/DDBJ whole genome shotgun (WGS) entry which is preliminary data.</text>
</comment>
<evidence type="ECO:0000313" key="3">
    <source>
        <dbReference type="EMBL" id="MXO86518.1"/>
    </source>
</evidence>
<proteinExistence type="predicted"/>
<dbReference type="PROSITE" id="PS50930">
    <property type="entry name" value="HTH_LYTTR"/>
    <property type="match status" value="1"/>
</dbReference>
<dbReference type="AlphaFoldDB" id="A0A844ZFG9"/>
<reference evidence="3 4" key="1">
    <citation type="submission" date="2019-12" db="EMBL/GenBank/DDBJ databases">
        <title>Genomic-based taxomic classification of the family Erythrobacteraceae.</title>
        <authorList>
            <person name="Xu L."/>
        </authorList>
    </citation>
    <scope>NUCLEOTIDE SEQUENCE [LARGE SCALE GENOMIC DNA]</scope>
    <source>
        <strain evidence="3 4">MCCC 1A09962</strain>
    </source>
</reference>
<evidence type="ECO:0000256" key="1">
    <source>
        <dbReference type="SAM" id="Phobius"/>
    </source>
</evidence>
<dbReference type="GO" id="GO:0000156">
    <property type="term" value="F:phosphorelay response regulator activity"/>
    <property type="evidence" value="ECO:0007669"/>
    <property type="project" value="InterPro"/>
</dbReference>
<name>A0A844ZFG9_9SPHN</name>
<evidence type="ECO:0000313" key="4">
    <source>
        <dbReference type="Proteomes" id="UP000433104"/>
    </source>
</evidence>
<dbReference type="Gene3D" id="2.40.50.1020">
    <property type="entry name" value="LytTr DNA-binding domain"/>
    <property type="match status" value="1"/>
</dbReference>
<keyword evidence="4" id="KW-1185">Reference proteome</keyword>
<feature type="transmembrane region" description="Helical" evidence="1">
    <location>
        <begin position="124"/>
        <end position="144"/>
    </location>
</feature>
<accession>A0A844ZFG9</accession>
<feature type="transmembrane region" description="Helical" evidence="1">
    <location>
        <begin position="26"/>
        <end position="44"/>
    </location>
</feature>
<dbReference type="PANTHER" id="PTHR37299">
    <property type="entry name" value="TRANSCRIPTIONAL REGULATOR-RELATED"/>
    <property type="match status" value="1"/>
</dbReference>
<dbReference type="EMBL" id="WTYW01000003">
    <property type="protein sequence ID" value="MXO86518.1"/>
    <property type="molecule type" value="Genomic_DNA"/>
</dbReference>
<keyword evidence="1" id="KW-0472">Membrane</keyword>
<dbReference type="SMART" id="SM00850">
    <property type="entry name" value="LytTR"/>
    <property type="match status" value="1"/>
</dbReference>
<gene>
    <name evidence="3" type="ORF">GRI38_10825</name>
</gene>
<protein>
    <recommendedName>
        <fullName evidence="2">HTH LytTR-type domain-containing protein</fullName>
    </recommendedName>
</protein>
<dbReference type="InterPro" id="IPR046947">
    <property type="entry name" value="LytR-like"/>
</dbReference>
<keyword evidence="1" id="KW-1133">Transmembrane helix</keyword>
<dbReference type="GO" id="GO:0003677">
    <property type="term" value="F:DNA binding"/>
    <property type="evidence" value="ECO:0007669"/>
    <property type="project" value="InterPro"/>
</dbReference>
<organism evidence="3 4">
    <name type="scientific">Parapontixanthobacter aurantiacus</name>
    <dbReference type="NCBI Taxonomy" id="1463599"/>
    <lineage>
        <taxon>Bacteria</taxon>
        <taxon>Pseudomonadati</taxon>
        <taxon>Pseudomonadota</taxon>
        <taxon>Alphaproteobacteria</taxon>
        <taxon>Sphingomonadales</taxon>
        <taxon>Erythrobacteraceae</taxon>
        <taxon>Parapontixanthobacter</taxon>
    </lineage>
</organism>
<dbReference type="PANTHER" id="PTHR37299:SF1">
    <property type="entry name" value="STAGE 0 SPORULATION PROTEIN A HOMOLOG"/>
    <property type="match status" value="1"/>
</dbReference>
<dbReference type="OrthoDB" id="7028951at2"/>